<comment type="caution">
    <text evidence="2">The sequence shown here is derived from an EMBL/GenBank/DDBJ whole genome shotgun (WGS) entry which is preliminary data.</text>
</comment>
<protein>
    <recommendedName>
        <fullName evidence="1">DUF6594 domain-containing protein</fullName>
    </recommendedName>
</protein>
<dbReference type="AlphaFoldDB" id="A0A9P4U4Y3"/>
<organism evidence="2 3">
    <name type="scientific">Tothia fuscella</name>
    <dbReference type="NCBI Taxonomy" id="1048955"/>
    <lineage>
        <taxon>Eukaryota</taxon>
        <taxon>Fungi</taxon>
        <taxon>Dikarya</taxon>
        <taxon>Ascomycota</taxon>
        <taxon>Pezizomycotina</taxon>
        <taxon>Dothideomycetes</taxon>
        <taxon>Pleosporomycetidae</taxon>
        <taxon>Venturiales</taxon>
        <taxon>Cylindrosympodiaceae</taxon>
        <taxon>Tothia</taxon>
    </lineage>
</organism>
<gene>
    <name evidence="2" type="ORF">EJ08DRAFT_691573</name>
</gene>
<feature type="domain" description="DUF6594" evidence="1">
    <location>
        <begin position="12"/>
        <end position="121"/>
    </location>
</feature>
<dbReference type="OrthoDB" id="5342093at2759"/>
<evidence type="ECO:0000313" key="2">
    <source>
        <dbReference type="EMBL" id="KAF2436402.1"/>
    </source>
</evidence>
<dbReference type="PANTHER" id="PTHR34502:SF5">
    <property type="entry name" value="DUF6594 DOMAIN-CONTAINING PROTEIN"/>
    <property type="match status" value="1"/>
</dbReference>
<evidence type="ECO:0000259" key="1">
    <source>
        <dbReference type="Pfam" id="PF20237"/>
    </source>
</evidence>
<proteinExistence type="predicted"/>
<evidence type="ECO:0000313" key="3">
    <source>
        <dbReference type="Proteomes" id="UP000800235"/>
    </source>
</evidence>
<dbReference type="Proteomes" id="UP000800235">
    <property type="component" value="Unassembled WGS sequence"/>
</dbReference>
<sequence length="140" mass="15701">MAHSPANDVNGYPRFATFIGFMPELAIFRRFGDLTARNLLYLQAELAALSEDLRKLEASDSEPEKKDENLYAADWRCLSRGNGEQWKLILKIRSVLREYHETLLRAHAVSDLAGPAPHRLEGRTALSIRAGKHGPGFLGQ</sequence>
<accession>A0A9P4U4Y3</accession>
<reference evidence="2" key="1">
    <citation type="journal article" date="2020" name="Stud. Mycol.">
        <title>101 Dothideomycetes genomes: a test case for predicting lifestyles and emergence of pathogens.</title>
        <authorList>
            <person name="Haridas S."/>
            <person name="Albert R."/>
            <person name="Binder M."/>
            <person name="Bloem J."/>
            <person name="Labutti K."/>
            <person name="Salamov A."/>
            <person name="Andreopoulos B."/>
            <person name="Baker S."/>
            <person name="Barry K."/>
            <person name="Bills G."/>
            <person name="Bluhm B."/>
            <person name="Cannon C."/>
            <person name="Castanera R."/>
            <person name="Culley D."/>
            <person name="Daum C."/>
            <person name="Ezra D."/>
            <person name="Gonzalez J."/>
            <person name="Henrissat B."/>
            <person name="Kuo A."/>
            <person name="Liang C."/>
            <person name="Lipzen A."/>
            <person name="Lutzoni F."/>
            <person name="Magnuson J."/>
            <person name="Mondo S."/>
            <person name="Nolan M."/>
            <person name="Ohm R."/>
            <person name="Pangilinan J."/>
            <person name="Park H.-J."/>
            <person name="Ramirez L."/>
            <person name="Alfaro M."/>
            <person name="Sun H."/>
            <person name="Tritt A."/>
            <person name="Yoshinaga Y."/>
            <person name="Zwiers L.-H."/>
            <person name="Turgeon B."/>
            <person name="Goodwin S."/>
            <person name="Spatafora J."/>
            <person name="Crous P."/>
            <person name="Grigoriev I."/>
        </authorList>
    </citation>
    <scope>NUCLEOTIDE SEQUENCE</scope>
    <source>
        <strain evidence="2">CBS 130266</strain>
    </source>
</reference>
<dbReference type="InterPro" id="IPR046529">
    <property type="entry name" value="DUF6594"/>
</dbReference>
<keyword evidence="3" id="KW-1185">Reference proteome</keyword>
<name>A0A9P4U4Y3_9PEZI</name>
<dbReference type="PANTHER" id="PTHR34502">
    <property type="entry name" value="DUF6594 DOMAIN-CONTAINING PROTEIN-RELATED"/>
    <property type="match status" value="1"/>
</dbReference>
<dbReference type="Pfam" id="PF20237">
    <property type="entry name" value="DUF6594"/>
    <property type="match status" value="1"/>
</dbReference>
<dbReference type="EMBL" id="MU007010">
    <property type="protein sequence ID" value="KAF2436402.1"/>
    <property type="molecule type" value="Genomic_DNA"/>
</dbReference>